<evidence type="ECO:0000313" key="2">
    <source>
        <dbReference type="Proteomes" id="UP000664940"/>
    </source>
</evidence>
<organism evidence="1 2">
    <name type="scientific">Phyllostomus discolor</name>
    <name type="common">pale spear-nosed bat</name>
    <dbReference type="NCBI Taxonomy" id="89673"/>
    <lineage>
        <taxon>Eukaryota</taxon>
        <taxon>Metazoa</taxon>
        <taxon>Chordata</taxon>
        <taxon>Craniata</taxon>
        <taxon>Vertebrata</taxon>
        <taxon>Euteleostomi</taxon>
        <taxon>Mammalia</taxon>
        <taxon>Eutheria</taxon>
        <taxon>Laurasiatheria</taxon>
        <taxon>Chiroptera</taxon>
        <taxon>Yangochiroptera</taxon>
        <taxon>Phyllostomidae</taxon>
        <taxon>Phyllostominae</taxon>
        <taxon>Phyllostomus</taxon>
    </lineage>
</organism>
<dbReference type="AlphaFoldDB" id="A0A833YS60"/>
<dbReference type="Proteomes" id="UP000664940">
    <property type="component" value="Unassembled WGS sequence"/>
</dbReference>
<gene>
    <name evidence="1" type="ORF">HJG60_009209</name>
</gene>
<protein>
    <submittedName>
        <fullName evidence="1">Uncharacterized protein</fullName>
    </submittedName>
</protein>
<dbReference type="EMBL" id="JABVXQ010000014">
    <property type="protein sequence ID" value="KAF6078365.1"/>
    <property type="molecule type" value="Genomic_DNA"/>
</dbReference>
<evidence type="ECO:0000313" key="1">
    <source>
        <dbReference type="EMBL" id="KAF6078365.1"/>
    </source>
</evidence>
<accession>A0A833YS60</accession>
<reference evidence="1 2" key="1">
    <citation type="journal article" date="2020" name="Nature">
        <title>Six reference-quality genomes reveal evolution of bat adaptations.</title>
        <authorList>
            <person name="Jebb D."/>
            <person name="Huang Z."/>
            <person name="Pippel M."/>
            <person name="Hughes G.M."/>
            <person name="Lavrichenko K."/>
            <person name="Devanna P."/>
            <person name="Winkler S."/>
            <person name="Jermiin L.S."/>
            <person name="Skirmuntt E.C."/>
            <person name="Katzourakis A."/>
            <person name="Burkitt-Gray L."/>
            <person name="Ray D.A."/>
            <person name="Sullivan K.A.M."/>
            <person name="Roscito J.G."/>
            <person name="Kirilenko B.M."/>
            <person name="Davalos L.M."/>
            <person name="Corthals A.P."/>
            <person name="Power M.L."/>
            <person name="Jones G."/>
            <person name="Ransome R.D."/>
            <person name="Dechmann D.K.N."/>
            <person name="Locatelli A.G."/>
            <person name="Puechmaille S.J."/>
            <person name="Fedrigo O."/>
            <person name="Jarvis E.D."/>
            <person name="Hiller M."/>
            <person name="Vernes S.C."/>
            <person name="Myers E.W."/>
            <person name="Teeling E.C."/>
        </authorList>
    </citation>
    <scope>NUCLEOTIDE SEQUENCE [LARGE SCALE GENOMIC DNA]</scope>
    <source>
        <strain evidence="1">Bat1K_MPI-CBG_1</strain>
    </source>
</reference>
<proteinExistence type="predicted"/>
<sequence>MHHHRAAARGWWSGWQRGGCSRFFGSEGSSGTRGLCLCRPASATGTPCVVSWEMSLFAKMLLFGVEGNPVTWCLLEGEIKAHFHRGRSKVGCCLPSHFLDFLWHRGCTGPQRNLPEMPAFQISVRGGFTSFRPGCPAELRVQV</sequence>
<name>A0A833YS60_9CHIR</name>
<comment type="caution">
    <text evidence="1">The sequence shown here is derived from an EMBL/GenBank/DDBJ whole genome shotgun (WGS) entry which is preliminary data.</text>
</comment>